<proteinExistence type="predicted"/>
<name>A0ACB8WSH9_9TELE</name>
<evidence type="ECO:0000313" key="2">
    <source>
        <dbReference type="Proteomes" id="UP000831701"/>
    </source>
</evidence>
<accession>A0ACB8WSH9</accession>
<dbReference type="EMBL" id="CM041537">
    <property type="protein sequence ID" value="KAI3370237.1"/>
    <property type="molecule type" value="Genomic_DNA"/>
</dbReference>
<evidence type="ECO:0000313" key="1">
    <source>
        <dbReference type="EMBL" id="KAI3370237.1"/>
    </source>
</evidence>
<dbReference type="Proteomes" id="UP000831701">
    <property type="component" value="Chromosome 7"/>
</dbReference>
<gene>
    <name evidence="1" type="ORF">L3Q82_025023</name>
</gene>
<keyword evidence="2" id="KW-1185">Reference proteome</keyword>
<protein>
    <submittedName>
        <fullName evidence="1">Uncharacterized protein</fullName>
    </submittedName>
</protein>
<comment type="caution">
    <text evidence="1">The sequence shown here is derived from an EMBL/GenBank/DDBJ whole genome shotgun (WGS) entry which is preliminary data.</text>
</comment>
<sequence length="195" mass="21679">ISTVMKMQLGSSLCLLLLFSCLSEVVEGKALHLDSCSVNVHTHELRKYYSTIRSNAISGDSEIGVKLLDKSLIKDVQDGQTCCFLNLVLRFYVERVFGNYASSQPQQQRCSSALANAFVSIRRDIHKCHCQCAEETQRAVDSLHAEFIKVCVSLNITLPSLMSHTLILEINQAAQKAMGELNTVLEWLEGLGQKT</sequence>
<feature type="non-terminal residue" evidence="1">
    <location>
        <position position="1"/>
    </location>
</feature>
<reference evidence="1" key="1">
    <citation type="submission" date="2022-04" db="EMBL/GenBank/DDBJ databases">
        <title>Jade perch genome.</title>
        <authorList>
            <person name="Chao B."/>
        </authorList>
    </citation>
    <scope>NUCLEOTIDE SEQUENCE</scope>
    <source>
        <strain evidence="1">CB-2022</strain>
    </source>
</reference>
<organism evidence="1 2">
    <name type="scientific">Scortum barcoo</name>
    <name type="common">barcoo grunter</name>
    <dbReference type="NCBI Taxonomy" id="214431"/>
    <lineage>
        <taxon>Eukaryota</taxon>
        <taxon>Metazoa</taxon>
        <taxon>Chordata</taxon>
        <taxon>Craniata</taxon>
        <taxon>Vertebrata</taxon>
        <taxon>Euteleostomi</taxon>
        <taxon>Actinopterygii</taxon>
        <taxon>Neopterygii</taxon>
        <taxon>Teleostei</taxon>
        <taxon>Neoteleostei</taxon>
        <taxon>Acanthomorphata</taxon>
        <taxon>Eupercaria</taxon>
        <taxon>Centrarchiformes</taxon>
        <taxon>Terapontoidei</taxon>
        <taxon>Terapontidae</taxon>
        <taxon>Scortum</taxon>
    </lineage>
</organism>